<sequence length="152" mass="16904">MHLNVGLTVLVVFSVWQMSAFYVSFEHRQSPWGQIFRRQRSKVSPIFPHYPLCIYTSVFCLSVASSSRQAYQHVFPYSCFLPSLFSSPPGFDHFCPEPDPDPGPGPDPDPGPGPDPDPASACRPVPVGLGPGYEPLHVLDLPFACLLWFNKL</sequence>
<comment type="caution">
    <text evidence="3">The sequence shown here is derived from an EMBL/GenBank/DDBJ whole genome shotgun (WGS) entry which is preliminary data.</text>
</comment>
<keyword evidence="4" id="KW-1185">Reference proteome</keyword>
<feature type="signal peptide" evidence="2">
    <location>
        <begin position="1"/>
        <end position="20"/>
    </location>
</feature>
<feature type="compositionally biased region" description="Pro residues" evidence="1">
    <location>
        <begin position="101"/>
        <end position="117"/>
    </location>
</feature>
<accession>A0AAN8LNC3</accession>
<keyword evidence="2" id="KW-0732">Signal</keyword>
<dbReference type="EMBL" id="JAGTTL010000020">
    <property type="protein sequence ID" value="KAK6306971.1"/>
    <property type="molecule type" value="Genomic_DNA"/>
</dbReference>
<evidence type="ECO:0000256" key="2">
    <source>
        <dbReference type="SAM" id="SignalP"/>
    </source>
</evidence>
<dbReference type="AlphaFoldDB" id="A0AAN8LNC3"/>
<protein>
    <submittedName>
        <fullName evidence="3">Uncharacterized protein</fullName>
    </submittedName>
</protein>
<feature type="non-terminal residue" evidence="3">
    <location>
        <position position="152"/>
    </location>
</feature>
<evidence type="ECO:0000256" key="1">
    <source>
        <dbReference type="SAM" id="MobiDB-lite"/>
    </source>
</evidence>
<dbReference type="Proteomes" id="UP001356427">
    <property type="component" value="Unassembled WGS sequence"/>
</dbReference>
<feature type="region of interest" description="Disordered" evidence="1">
    <location>
        <begin position="91"/>
        <end position="124"/>
    </location>
</feature>
<reference evidence="3 4" key="1">
    <citation type="submission" date="2021-04" db="EMBL/GenBank/DDBJ databases">
        <authorList>
            <person name="De Guttry C."/>
            <person name="Zahm M."/>
            <person name="Klopp C."/>
            <person name="Cabau C."/>
            <person name="Louis A."/>
            <person name="Berthelot C."/>
            <person name="Parey E."/>
            <person name="Roest Crollius H."/>
            <person name="Montfort J."/>
            <person name="Robinson-Rechavi M."/>
            <person name="Bucao C."/>
            <person name="Bouchez O."/>
            <person name="Gislard M."/>
            <person name="Lluch J."/>
            <person name="Milhes M."/>
            <person name="Lampietro C."/>
            <person name="Lopez Roques C."/>
            <person name="Donnadieu C."/>
            <person name="Braasch I."/>
            <person name="Desvignes T."/>
            <person name="Postlethwait J."/>
            <person name="Bobe J."/>
            <person name="Wedekind C."/>
            <person name="Guiguen Y."/>
        </authorList>
    </citation>
    <scope>NUCLEOTIDE SEQUENCE [LARGE SCALE GENOMIC DNA]</scope>
    <source>
        <strain evidence="3">Cs_M1</strain>
        <tissue evidence="3">Blood</tissue>
    </source>
</reference>
<organism evidence="3 4">
    <name type="scientific">Coregonus suidteri</name>
    <dbReference type="NCBI Taxonomy" id="861788"/>
    <lineage>
        <taxon>Eukaryota</taxon>
        <taxon>Metazoa</taxon>
        <taxon>Chordata</taxon>
        <taxon>Craniata</taxon>
        <taxon>Vertebrata</taxon>
        <taxon>Euteleostomi</taxon>
        <taxon>Actinopterygii</taxon>
        <taxon>Neopterygii</taxon>
        <taxon>Teleostei</taxon>
        <taxon>Protacanthopterygii</taxon>
        <taxon>Salmoniformes</taxon>
        <taxon>Salmonidae</taxon>
        <taxon>Coregoninae</taxon>
        <taxon>Coregonus</taxon>
    </lineage>
</organism>
<evidence type="ECO:0000313" key="4">
    <source>
        <dbReference type="Proteomes" id="UP001356427"/>
    </source>
</evidence>
<gene>
    <name evidence="3" type="ORF">J4Q44_G00221190</name>
</gene>
<proteinExistence type="predicted"/>
<evidence type="ECO:0000313" key="3">
    <source>
        <dbReference type="EMBL" id="KAK6306971.1"/>
    </source>
</evidence>
<feature type="chain" id="PRO_5042885106" evidence="2">
    <location>
        <begin position="21"/>
        <end position="152"/>
    </location>
</feature>
<name>A0AAN8LNC3_9TELE</name>